<dbReference type="EMBL" id="JANBUN010000040">
    <property type="protein sequence ID" value="KAJ2807685.1"/>
    <property type="molecule type" value="Genomic_DNA"/>
</dbReference>
<organism evidence="1 2">
    <name type="scientific">Coemansia helicoidea</name>
    <dbReference type="NCBI Taxonomy" id="1286919"/>
    <lineage>
        <taxon>Eukaryota</taxon>
        <taxon>Fungi</taxon>
        <taxon>Fungi incertae sedis</taxon>
        <taxon>Zoopagomycota</taxon>
        <taxon>Kickxellomycotina</taxon>
        <taxon>Kickxellomycetes</taxon>
        <taxon>Kickxellales</taxon>
        <taxon>Kickxellaceae</taxon>
        <taxon>Coemansia</taxon>
    </lineage>
</organism>
<dbReference type="Proteomes" id="UP001140087">
    <property type="component" value="Unassembled WGS sequence"/>
</dbReference>
<accession>A0ACC1LFG9</accession>
<name>A0ACC1LFG9_9FUNG</name>
<protein>
    <submittedName>
        <fullName evidence="1">Uncharacterized protein</fullName>
    </submittedName>
</protein>
<evidence type="ECO:0000313" key="2">
    <source>
        <dbReference type="Proteomes" id="UP001140087"/>
    </source>
</evidence>
<proteinExistence type="predicted"/>
<comment type="caution">
    <text evidence="1">The sequence shown here is derived from an EMBL/GenBank/DDBJ whole genome shotgun (WGS) entry which is preliminary data.</text>
</comment>
<reference evidence="1" key="1">
    <citation type="submission" date="2022-07" db="EMBL/GenBank/DDBJ databases">
        <title>Phylogenomic reconstructions and comparative analyses of Kickxellomycotina fungi.</title>
        <authorList>
            <person name="Reynolds N.K."/>
            <person name="Stajich J.E."/>
            <person name="Barry K."/>
            <person name="Grigoriev I.V."/>
            <person name="Crous P."/>
            <person name="Smith M.E."/>
        </authorList>
    </citation>
    <scope>NUCLEOTIDE SEQUENCE</scope>
    <source>
        <strain evidence="1">BCRC 34780</strain>
    </source>
</reference>
<keyword evidence="2" id="KW-1185">Reference proteome</keyword>
<evidence type="ECO:0000313" key="1">
    <source>
        <dbReference type="EMBL" id="KAJ2807685.1"/>
    </source>
</evidence>
<gene>
    <name evidence="1" type="ORF">H4R21_000377</name>
</gene>
<sequence>MDSGRIAPSSPGTEATREKGPESDDDPLLHANLLGQQRWPAGRTLTTFAGLALTMYMVCTAETAFNMILGQLKKDFVTTTYSQWLEAAFLLTCVMMQPVWVKLAERFGRVWPLLASLVMFMVFSVVVGAARSMVVACVGRALQGVGGAGMMPLALVVLTDVLTPRERPLYMGLLGAVIILGKWTGPLIGSALLDNGSWRWVAYMYLPAGAVALGLLAYGLRGIPAPPGAVRHKLRSFDYLGTVLWVGGSLMVLLALVWGGNEYRWRSATVICMLVFGFLVTIAFGVVEGTVARWPIIPLGVLRRARVVMALIASFCIGVCMYGLIMFVPIYYTEVAGETTRQAATHILWLALGGTVGSVVAGALATVRGRLLLREWSVLGAALMAVGFGLMYTWQRESHPAKDAGLQVLVGLGLGLCMQQVLLTSQAGLPIDEISTVTTLVDYARTLGGMIGLVVGQVILKEKMYGTIREMFGSFIDTDGQDMVGMASMTPILGMLPTSVSQTIYEGIVQALRLVFVTDVPFAALACILSALIPNIPLHSILPVAHPDEYVEV</sequence>